<feature type="short sequence motif" description="LXXLL motif" evidence="3">
    <location>
        <begin position="361"/>
        <end position="365"/>
    </location>
</feature>
<evidence type="ECO:0000256" key="4">
    <source>
        <dbReference type="SAM" id="MobiDB-lite"/>
    </source>
</evidence>
<dbReference type="PROSITE" id="PS50985">
    <property type="entry name" value="GRAS"/>
    <property type="match status" value="1"/>
</dbReference>
<organism evidence="5 6">
    <name type="scientific">Colocasia esculenta</name>
    <name type="common">Wild taro</name>
    <name type="synonym">Arum esculentum</name>
    <dbReference type="NCBI Taxonomy" id="4460"/>
    <lineage>
        <taxon>Eukaryota</taxon>
        <taxon>Viridiplantae</taxon>
        <taxon>Streptophyta</taxon>
        <taxon>Embryophyta</taxon>
        <taxon>Tracheophyta</taxon>
        <taxon>Spermatophyta</taxon>
        <taxon>Magnoliopsida</taxon>
        <taxon>Liliopsida</taxon>
        <taxon>Araceae</taxon>
        <taxon>Aroideae</taxon>
        <taxon>Colocasieae</taxon>
        <taxon>Colocasia</taxon>
    </lineage>
</organism>
<reference evidence="5" key="1">
    <citation type="submission" date="2017-07" db="EMBL/GenBank/DDBJ databases">
        <title>Taro Niue Genome Assembly and Annotation.</title>
        <authorList>
            <person name="Atibalentja N."/>
            <person name="Keating K."/>
            <person name="Fields C.J."/>
        </authorList>
    </citation>
    <scope>NUCLEOTIDE SEQUENCE</scope>
    <source>
        <strain evidence="5">Niue_2</strain>
        <tissue evidence="5">Leaf</tissue>
    </source>
</reference>
<keyword evidence="6" id="KW-1185">Reference proteome</keyword>
<evidence type="ECO:0000313" key="6">
    <source>
        <dbReference type="Proteomes" id="UP000652761"/>
    </source>
</evidence>
<evidence type="ECO:0000313" key="5">
    <source>
        <dbReference type="EMBL" id="MQL88877.1"/>
    </source>
</evidence>
<evidence type="ECO:0000256" key="3">
    <source>
        <dbReference type="PROSITE-ProRule" id="PRU01191"/>
    </source>
</evidence>
<keyword evidence="1" id="KW-0805">Transcription regulation</keyword>
<dbReference type="InterPro" id="IPR005202">
    <property type="entry name" value="TF_GRAS"/>
</dbReference>
<proteinExistence type="inferred from homology"/>
<feature type="region of interest" description="SAW" evidence="3">
    <location>
        <begin position="459"/>
        <end position="536"/>
    </location>
</feature>
<feature type="compositionally biased region" description="Polar residues" evidence="4">
    <location>
        <begin position="111"/>
        <end position="126"/>
    </location>
</feature>
<feature type="short sequence motif" description="VHIID" evidence="3">
    <location>
        <begin position="263"/>
        <end position="267"/>
    </location>
</feature>
<evidence type="ECO:0000256" key="1">
    <source>
        <dbReference type="ARBA" id="ARBA00023015"/>
    </source>
</evidence>
<keyword evidence="2" id="KW-0804">Transcription</keyword>
<name>A0A843V2G9_COLES</name>
<feature type="region of interest" description="VHIID" evidence="3">
    <location>
        <begin position="232"/>
        <end position="297"/>
    </location>
</feature>
<dbReference type="Proteomes" id="UP000652761">
    <property type="component" value="Unassembled WGS sequence"/>
</dbReference>
<feature type="region of interest" description="Disordered" evidence="4">
    <location>
        <begin position="103"/>
        <end position="141"/>
    </location>
</feature>
<protein>
    <submittedName>
        <fullName evidence="5">Uncharacterized protein</fullName>
    </submittedName>
</protein>
<dbReference type="AlphaFoldDB" id="A0A843V2G9"/>
<comment type="caution">
    <text evidence="5">The sequence shown here is derived from an EMBL/GenBank/DDBJ whole genome shotgun (WGS) entry which is preliminary data.</text>
</comment>
<accession>A0A843V2G9</accession>
<dbReference type="EMBL" id="NMUH01001097">
    <property type="protein sequence ID" value="MQL88877.1"/>
    <property type="molecule type" value="Genomic_DNA"/>
</dbReference>
<gene>
    <name evidence="5" type="ORF">Taro_021448</name>
</gene>
<dbReference type="Pfam" id="PF03514">
    <property type="entry name" value="GRAS"/>
    <property type="match status" value="1"/>
</dbReference>
<evidence type="ECO:0000256" key="2">
    <source>
        <dbReference type="ARBA" id="ARBA00023163"/>
    </source>
</evidence>
<sequence length="545" mass="59615">MVLHGTTSVGQNGSCDDAAVSQAAAFAGAVDRTLLEAGRRLQPSQLRELAQRLEGETTVTGVGASHFFAPEPYPARRLNAQEPTSVCYEPVVLRETGLESPLSALSLSPSDHSNANAVANLPPSSDQVDDGPAETPPSSTVDRRAMTEKVSANDQLLQLLVACAEYMQNGDDTVDAFELLQDMRMMVTRAAAMSPTGKVANHLIDALYRRLCYPPTRLLPERVTEDWAFYFYYHFHEACPFHKFAHLAANQAILEACRGHDRVHIIDLNLQNGVQWPALMQALVVSPCGPPALRITGVSFPSPGGRPIAPAVGEWLTQMATSVGLDRFSFRAVATNYLEELEWRVEVPPGEAVAVNCALQLHRLLHDTGAKENTIGCRQPIDTVFRWLRGLKPNVVTVAEQDANHNAPVFADRFREALSYYSCMFECLEVEQPVQPRSLGIATVAAETYLRRELMNVVSCEGAARVERHEPLVMWRWRMRGAGFEPAPLSPDTSAQARLLLAALFSGGENYTLRGADGCLTLGWRGRPLIGVSAWKPDSSSANTA</sequence>
<comment type="caution">
    <text evidence="3">Lacks conserved residue(s) required for the propagation of feature annotation.</text>
</comment>
<dbReference type="OrthoDB" id="593669at2759"/>
<comment type="similarity">
    <text evidence="3">Belongs to the GRAS family.</text>
</comment>
<dbReference type="PANTHER" id="PTHR31636">
    <property type="entry name" value="OSJNBA0084A10.13 PROTEIN-RELATED"/>
    <property type="match status" value="1"/>
</dbReference>